<sequence length="175" mass="20830">MKILVVGYSSSGKSTFAKRLSTVYQLPVLHIDTISFGPNWVEKESDVVEKEIRDFMKKDGWIIDGQYRNLATERFDYSNQIFIFDFNRFKCLYGAIVRRIKYHKQSRDSIADGCTERLNFSFIMWILFTGRKRDSKLLIKSYKKDYKEKVVVFKNRKQTKKYLRSIGYTGSFKYE</sequence>
<accession>A0AAW6UCR1</accession>
<evidence type="ECO:0000313" key="2">
    <source>
        <dbReference type="Proteomes" id="UP001431532"/>
    </source>
</evidence>
<evidence type="ECO:0008006" key="3">
    <source>
        <dbReference type="Google" id="ProtNLM"/>
    </source>
</evidence>
<dbReference type="PANTHER" id="PTHR37816:SF3">
    <property type="entry name" value="MODULATES DNA TOPOLOGY"/>
    <property type="match status" value="1"/>
</dbReference>
<reference evidence="1" key="1">
    <citation type="submission" date="2023-05" db="EMBL/GenBank/DDBJ databases">
        <title>Mariniplasma microaerophilum sp. nov., a novel anaerobic mollicute isolated from terrestrial mud volcano, Taman Peninsula, Russia.</title>
        <authorList>
            <person name="Khomyakova M.A."/>
            <person name="Merkel A.Y."/>
            <person name="Slobodkin A.I."/>
        </authorList>
    </citation>
    <scope>NUCLEOTIDE SEQUENCE</scope>
    <source>
        <strain evidence="1">M4Ah</strain>
    </source>
</reference>
<dbReference type="AlphaFoldDB" id="A0AAW6UCR1"/>
<name>A0AAW6UCR1_9MOLU</name>
<dbReference type="InterPro" id="IPR027417">
    <property type="entry name" value="P-loop_NTPase"/>
</dbReference>
<dbReference type="EMBL" id="JASCXW010000052">
    <property type="protein sequence ID" value="MDI6453739.1"/>
    <property type="molecule type" value="Genomic_DNA"/>
</dbReference>
<dbReference type="Proteomes" id="UP001431532">
    <property type="component" value="Unassembled WGS sequence"/>
</dbReference>
<dbReference type="InterPro" id="IPR052922">
    <property type="entry name" value="Cytidylate_Kinase-2"/>
</dbReference>
<dbReference type="SUPFAM" id="SSF52540">
    <property type="entry name" value="P-loop containing nucleoside triphosphate hydrolases"/>
    <property type="match status" value="1"/>
</dbReference>
<protein>
    <recommendedName>
        <fullName evidence="3">Topology modulation protein</fullName>
    </recommendedName>
</protein>
<comment type="caution">
    <text evidence="1">The sequence shown here is derived from an EMBL/GenBank/DDBJ whole genome shotgun (WGS) entry which is preliminary data.</text>
</comment>
<proteinExistence type="predicted"/>
<dbReference type="RefSeq" id="WP_282840190.1">
    <property type="nucleotide sequence ID" value="NZ_JASCXW010000052.1"/>
</dbReference>
<organism evidence="1 2">
    <name type="scientific">Peloplasma aerotolerans</name>
    <dbReference type="NCBI Taxonomy" id="3044389"/>
    <lineage>
        <taxon>Bacteria</taxon>
        <taxon>Bacillati</taxon>
        <taxon>Mycoplasmatota</taxon>
        <taxon>Mollicutes</taxon>
        <taxon>Acholeplasmatales</taxon>
        <taxon>Acholeplasmataceae</taxon>
        <taxon>Peloplasma</taxon>
    </lineage>
</organism>
<keyword evidence="2" id="KW-1185">Reference proteome</keyword>
<dbReference type="Gene3D" id="3.40.50.300">
    <property type="entry name" value="P-loop containing nucleotide triphosphate hydrolases"/>
    <property type="match status" value="1"/>
</dbReference>
<dbReference type="PANTHER" id="PTHR37816">
    <property type="entry name" value="YALI0E33011P"/>
    <property type="match status" value="1"/>
</dbReference>
<gene>
    <name evidence="1" type="ORF">QJ521_09195</name>
</gene>
<evidence type="ECO:0000313" key="1">
    <source>
        <dbReference type="EMBL" id="MDI6453739.1"/>
    </source>
</evidence>